<dbReference type="EMBL" id="BRXY01000016">
    <property type="protein sequence ID" value="GMH53018.1"/>
    <property type="molecule type" value="Genomic_DNA"/>
</dbReference>
<proteinExistence type="inferred from homology"/>
<dbReference type="Proteomes" id="UP001165085">
    <property type="component" value="Unassembled WGS sequence"/>
</dbReference>
<dbReference type="GO" id="GO:0006508">
    <property type="term" value="P:proteolysis"/>
    <property type="evidence" value="ECO:0007669"/>
    <property type="project" value="UniProtKB-KW"/>
</dbReference>
<dbReference type="OrthoDB" id="9981542at2759"/>
<evidence type="ECO:0000313" key="10">
    <source>
        <dbReference type="Proteomes" id="UP001165085"/>
    </source>
</evidence>
<comment type="similarity">
    <text evidence="3">Belongs to the MINDY deubiquitinase family. FAM188 subfamily.</text>
</comment>
<sequence>MSSPQPLSKDELRRRRLAALSGGDPSSGSPSSPSHTEKKARSHSPPSNTPMSVDHVVDPPPPSLEPLLEPLHEPRPEDDDEDEELKRALAMSMGPSSSPPQPTSTTPSNNEADEIAQAIALSLRSTFPSSSPPPFQSPFNSVPQQTTSFESSPLRHTRITSPYTPSLFRKIMWGTTVTDSDMSRWKAQGITTVGGTSSCSWGLSQSQGGPCGILAVLGGEIIRWIVYGGGEYWKEEYRELFVRGLKGLTEEGGGEGGGKLDEETEDRALAMAIGAVLARAGVQGVKEDEPSAGVRVITGDEDAYVSKGIWLENTTGLDKAGVVQSLAVQVAEYLLTSNLLVEFKQPGGVLLIVHGLFATRGYEQIVDDMDDDGCAFTAQWGHCSQELINLLLTGCATSNVFDGIMDMGGLQMKGCIERPNIGYLTQLEALRYVQTGTYYKTPLQPIWLIGSSSHFSIMFSLDEKPIRESNSDKILERCRRAFKTVDGDGDGFIQMTSLREVLVLLDLMEKVTEEGLPRLADSLEEAGCGIILWDGFWKATSRLLTGAGLESVLATGSEVTVVEQEGKEEGKAETKLNFEVDELGDSFVLYHYNGLRSGTVTPFLVQRLSAEDAVGASVAMETAGGGGGGGDRGLEEVARTRWPSARFDWFGQKPPSID</sequence>
<dbReference type="SMART" id="SM00726">
    <property type="entry name" value="UIM"/>
    <property type="match status" value="2"/>
</dbReference>
<dbReference type="EC" id="3.4.19.12" evidence="4"/>
<dbReference type="SMART" id="SM01174">
    <property type="entry name" value="DUF4205"/>
    <property type="match status" value="1"/>
</dbReference>
<comment type="caution">
    <text evidence="9">The sequence shown here is derived from an EMBL/GenBank/DDBJ whole genome shotgun (WGS) entry which is preliminary data.</text>
</comment>
<dbReference type="AlphaFoldDB" id="A0A9W6ZL54"/>
<feature type="compositionally biased region" description="Low complexity" evidence="7">
    <location>
        <begin position="18"/>
        <end position="34"/>
    </location>
</feature>
<keyword evidence="10" id="KW-1185">Reference proteome</keyword>
<feature type="region of interest" description="Disordered" evidence="7">
    <location>
        <begin position="1"/>
        <end position="86"/>
    </location>
</feature>
<accession>A0A9W6ZL54</accession>
<evidence type="ECO:0000256" key="2">
    <source>
        <dbReference type="ARBA" id="ARBA00002107"/>
    </source>
</evidence>
<gene>
    <name evidence="9" type="ORF">TrST_g11039</name>
</gene>
<dbReference type="GO" id="GO:0071108">
    <property type="term" value="P:protein K48-linked deubiquitination"/>
    <property type="evidence" value="ECO:0007669"/>
    <property type="project" value="InterPro"/>
</dbReference>
<dbReference type="Gene3D" id="1.10.238.10">
    <property type="entry name" value="EF-hand"/>
    <property type="match status" value="1"/>
</dbReference>
<dbReference type="PROSITE" id="PS50222">
    <property type="entry name" value="EF_HAND_2"/>
    <property type="match status" value="1"/>
</dbReference>
<dbReference type="InterPro" id="IPR002048">
    <property type="entry name" value="EF_hand_dom"/>
</dbReference>
<comment type="function">
    <text evidence="2">Hydrolase that can remove 'Lys-48'-linked conjugated ubiquitin from proteins.</text>
</comment>
<feature type="region of interest" description="Disordered" evidence="7">
    <location>
        <begin position="126"/>
        <end position="156"/>
    </location>
</feature>
<dbReference type="PROSITE" id="PS50330">
    <property type="entry name" value="UIM"/>
    <property type="match status" value="1"/>
</dbReference>
<evidence type="ECO:0000256" key="1">
    <source>
        <dbReference type="ARBA" id="ARBA00000707"/>
    </source>
</evidence>
<dbReference type="PANTHER" id="PTHR12473">
    <property type="entry name" value="UBIQUITIN CARBOXYL-TERMINAL HYDROLASE MINDY-4-RELATED"/>
    <property type="match status" value="1"/>
</dbReference>
<protein>
    <recommendedName>
        <fullName evidence="4">ubiquitinyl hydrolase 1</fullName>
        <ecNumber evidence="4">3.4.19.12</ecNumber>
    </recommendedName>
    <alternativeName>
        <fullName evidence="6">Deubiquitinating enzyme MINDY-3</fullName>
    </alternativeName>
</protein>
<dbReference type="InterPro" id="IPR025257">
    <property type="entry name" value="MINDY-3/4_CD"/>
</dbReference>
<dbReference type="GO" id="GO:0005509">
    <property type="term" value="F:calcium ion binding"/>
    <property type="evidence" value="ECO:0007669"/>
    <property type="project" value="InterPro"/>
</dbReference>
<dbReference type="GO" id="GO:1990380">
    <property type="term" value="F:K48-linked deubiquitinase activity"/>
    <property type="evidence" value="ECO:0007669"/>
    <property type="project" value="InterPro"/>
</dbReference>
<evidence type="ECO:0000256" key="5">
    <source>
        <dbReference type="ARBA" id="ARBA00022786"/>
    </source>
</evidence>
<evidence type="ECO:0000256" key="4">
    <source>
        <dbReference type="ARBA" id="ARBA00012759"/>
    </source>
</evidence>
<organism evidence="9 10">
    <name type="scientific">Triparma strigata</name>
    <dbReference type="NCBI Taxonomy" id="1606541"/>
    <lineage>
        <taxon>Eukaryota</taxon>
        <taxon>Sar</taxon>
        <taxon>Stramenopiles</taxon>
        <taxon>Ochrophyta</taxon>
        <taxon>Bolidophyceae</taxon>
        <taxon>Parmales</taxon>
        <taxon>Triparmaceae</taxon>
        <taxon>Triparma</taxon>
    </lineage>
</organism>
<dbReference type="SUPFAM" id="SSF47473">
    <property type="entry name" value="EF-hand"/>
    <property type="match status" value="1"/>
</dbReference>
<comment type="catalytic activity">
    <reaction evidence="1">
        <text>Thiol-dependent hydrolysis of ester, thioester, amide, peptide and isopeptide bonds formed by the C-terminal Gly of ubiquitin (a 76-residue protein attached to proteins as an intracellular targeting signal).</text>
        <dbReference type="EC" id="3.4.19.12"/>
    </reaction>
</comment>
<dbReference type="Pfam" id="PF02809">
    <property type="entry name" value="UIM"/>
    <property type="match status" value="2"/>
</dbReference>
<dbReference type="GO" id="GO:0004843">
    <property type="term" value="F:cysteine-type deubiquitinase activity"/>
    <property type="evidence" value="ECO:0007669"/>
    <property type="project" value="UniProtKB-EC"/>
</dbReference>
<dbReference type="PANTHER" id="PTHR12473:SF8">
    <property type="entry name" value="UBIQUITIN CARBOXYL-TERMINAL HYDROLASE MINDY-4-RELATED"/>
    <property type="match status" value="1"/>
</dbReference>
<dbReference type="InterPro" id="IPR003903">
    <property type="entry name" value="UIM_dom"/>
</dbReference>
<evidence type="ECO:0000313" key="9">
    <source>
        <dbReference type="EMBL" id="GMH53018.1"/>
    </source>
</evidence>
<feature type="domain" description="EF-hand" evidence="8">
    <location>
        <begin position="473"/>
        <end position="508"/>
    </location>
</feature>
<reference evidence="10" key="1">
    <citation type="journal article" date="2023" name="Commun. Biol.">
        <title>Genome analysis of Parmales, the sister group of diatoms, reveals the evolutionary specialization of diatoms from phago-mixotrophs to photoautotrophs.</title>
        <authorList>
            <person name="Ban H."/>
            <person name="Sato S."/>
            <person name="Yoshikawa S."/>
            <person name="Yamada K."/>
            <person name="Nakamura Y."/>
            <person name="Ichinomiya M."/>
            <person name="Sato N."/>
            <person name="Blanc-Mathieu R."/>
            <person name="Endo H."/>
            <person name="Kuwata A."/>
            <person name="Ogata H."/>
        </authorList>
    </citation>
    <scope>NUCLEOTIDE SEQUENCE [LARGE SCALE GENOMIC DNA]</scope>
    <source>
        <strain evidence="10">NIES 3701</strain>
    </source>
</reference>
<evidence type="ECO:0000256" key="7">
    <source>
        <dbReference type="SAM" id="MobiDB-lite"/>
    </source>
</evidence>
<dbReference type="InterPro" id="IPR039785">
    <property type="entry name" value="MINY3/4"/>
</dbReference>
<evidence type="ECO:0000256" key="3">
    <source>
        <dbReference type="ARBA" id="ARBA00011074"/>
    </source>
</evidence>
<keyword evidence="5" id="KW-0833">Ubl conjugation pathway</keyword>
<evidence type="ECO:0000259" key="8">
    <source>
        <dbReference type="PROSITE" id="PS50222"/>
    </source>
</evidence>
<name>A0A9W6ZL54_9STRA</name>
<evidence type="ECO:0000256" key="6">
    <source>
        <dbReference type="ARBA" id="ARBA00033208"/>
    </source>
</evidence>
<dbReference type="InterPro" id="IPR011992">
    <property type="entry name" value="EF-hand-dom_pair"/>
</dbReference>
<dbReference type="Pfam" id="PF13898">
    <property type="entry name" value="MINDY-3_4_CD"/>
    <property type="match status" value="1"/>
</dbReference>